<sequence>MKRFLTFLLTGVLVFCLAGCQGLDQVLDQVSHQQVENQVEYGQVYRSDEEVSAYLNAYQELPPNYITKKEAQVAGWESDKGNLWEVTDKKTIGGDHFGNFEKKLPADETYREADVNYYGGYRGDDRLVYSSSGDIYYTDDHYQSFKQLY</sequence>
<feature type="active site" description="Proton donor" evidence="8">
    <location>
        <position position="141"/>
    </location>
</feature>
<evidence type="ECO:0000313" key="10">
    <source>
        <dbReference type="EMBL" id="QPS02032.1"/>
    </source>
</evidence>
<dbReference type="EMBL" id="CP065662">
    <property type="protein sequence ID" value="QPS02032.1"/>
    <property type="molecule type" value="Genomic_DNA"/>
</dbReference>
<evidence type="ECO:0000256" key="6">
    <source>
        <dbReference type="ARBA" id="ARBA00022801"/>
    </source>
</evidence>
<reference evidence="9" key="2">
    <citation type="submission" date="2022-09" db="EMBL/GenBank/DDBJ databases">
        <title>Aerococcus urinae taxonomy study.</title>
        <authorList>
            <person name="Christensen J."/>
            <person name="Senneby E."/>
        </authorList>
    </citation>
    <scope>NUCLEOTIDE SEQUENCE</scope>
    <source>
        <strain evidence="9">NLD-066-U95</strain>
    </source>
</reference>
<evidence type="ECO:0000256" key="5">
    <source>
        <dbReference type="ARBA" id="ARBA00022722"/>
    </source>
</evidence>
<feature type="chain" id="PRO_5031678051" description="Ribonuclease" evidence="7">
    <location>
        <begin position="21"/>
        <end position="149"/>
    </location>
</feature>
<dbReference type="Gene3D" id="3.10.450.30">
    <property type="entry name" value="Microbial ribonucleases"/>
    <property type="match status" value="1"/>
</dbReference>
<dbReference type="InterPro" id="IPR000026">
    <property type="entry name" value="N1-like"/>
</dbReference>
<evidence type="ECO:0000313" key="12">
    <source>
        <dbReference type="Proteomes" id="UP001069145"/>
    </source>
</evidence>
<dbReference type="KEGG" id="aun:AWM73_07120"/>
<dbReference type="EMBL" id="JAOTML010000010">
    <property type="protein sequence ID" value="MCY3053910.1"/>
    <property type="molecule type" value="Genomic_DNA"/>
</dbReference>
<keyword evidence="7" id="KW-0732">Signal</keyword>
<keyword evidence="7" id="KW-0255">Endonuclease</keyword>
<dbReference type="EC" id="3.1.27.-" evidence="7"/>
<name>A0A0X8FFC4_9LACT</name>
<keyword evidence="4 7" id="KW-0964">Secreted</keyword>
<evidence type="ECO:0000313" key="11">
    <source>
        <dbReference type="Proteomes" id="UP000594771"/>
    </source>
</evidence>
<dbReference type="Proteomes" id="UP000594771">
    <property type="component" value="Chromosome"/>
</dbReference>
<accession>A0A0X8FFC4</accession>
<dbReference type="Proteomes" id="UP001069145">
    <property type="component" value="Unassembled WGS sequence"/>
</dbReference>
<dbReference type="GO" id="GO:0004521">
    <property type="term" value="F:RNA endonuclease activity"/>
    <property type="evidence" value="ECO:0007669"/>
    <property type="project" value="UniProtKB-UniRule"/>
</dbReference>
<keyword evidence="6 7" id="KW-0378">Hydrolase</keyword>
<dbReference type="InterPro" id="IPR016191">
    <property type="entry name" value="Ribonuclease/ribotoxin"/>
</dbReference>
<dbReference type="GeneID" id="35767185"/>
<proteinExistence type="inferred from homology"/>
<dbReference type="PIRSF" id="PIRSF001013">
    <property type="entry name" value="Barnase"/>
    <property type="match status" value="1"/>
</dbReference>
<evidence type="ECO:0000256" key="3">
    <source>
        <dbReference type="ARBA" id="ARBA00022214"/>
    </source>
</evidence>
<reference evidence="10 11" key="1">
    <citation type="submission" date="2020-12" db="EMBL/GenBank/DDBJ databases">
        <title>FDA dAtabase for Regulatory Grade micrObial Sequences (FDA-ARGOS): Supporting development and validation of Infectious Disease Dx tests.</title>
        <authorList>
            <person name="Sproer C."/>
            <person name="Gronow S."/>
            <person name="Severitt S."/>
            <person name="Schroder I."/>
            <person name="Tallon L."/>
            <person name="Sadzewicz L."/>
            <person name="Zhao X."/>
            <person name="Boylan J."/>
            <person name="Ott S."/>
            <person name="Bowen H."/>
            <person name="Vavikolanu K."/>
            <person name="Mehta A."/>
            <person name="Aluvathingal J."/>
            <person name="Nadendla S."/>
            <person name="Lowell S."/>
            <person name="Myers T."/>
            <person name="Yan Y."/>
            <person name="Sichtig H."/>
        </authorList>
    </citation>
    <scope>NUCLEOTIDE SEQUENCE [LARGE SCALE GENOMIC DNA]</scope>
    <source>
        <strain evidence="10 11">FDAARGOS_911</strain>
    </source>
</reference>
<comment type="similarity">
    <text evidence="2 7">Belongs to the ribonuclease N1/T1 family.</text>
</comment>
<dbReference type="InterPro" id="IPR001887">
    <property type="entry name" value="Barnase"/>
</dbReference>
<dbReference type="GO" id="GO:0005576">
    <property type="term" value="C:extracellular region"/>
    <property type="evidence" value="ECO:0007669"/>
    <property type="project" value="UniProtKB-SubCell"/>
</dbReference>
<protein>
    <recommendedName>
        <fullName evidence="3 7">Ribonuclease</fullName>
        <ecNumber evidence="7">3.1.27.-</ecNumber>
    </recommendedName>
</protein>
<dbReference type="RefSeq" id="WP_060778700.1">
    <property type="nucleotide sequence ID" value="NZ_CAJHLF010000013.1"/>
</dbReference>
<feature type="signal peptide" evidence="7">
    <location>
        <begin position="1"/>
        <end position="20"/>
    </location>
</feature>
<evidence type="ECO:0000256" key="1">
    <source>
        <dbReference type="ARBA" id="ARBA00004613"/>
    </source>
</evidence>
<keyword evidence="5 7" id="KW-0540">Nuclease</keyword>
<evidence type="ECO:0000313" key="9">
    <source>
        <dbReference type="EMBL" id="MCY3053910.1"/>
    </source>
</evidence>
<organism evidence="10 11">
    <name type="scientific">Aerococcus urinae</name>
    <dbReference type="NCBI Taxonomy" id="1376"/>
    <lineage>
        <taxon>Bacteria</taxon>
        <taxon>Bacillati</taxon>
        <taxon>Bacillota</taxon>
        <taxon>Bacilli</taxon>
        <taxon>Lactobacillales</taxon>
        <taxon>Aerococcaceae</taxon>
        <taxon>Aerococcus</taxon>
    </lineage>
</organism>
<dbReference type="Pfam" id="PF00545">
    <property type="entry name" value="Ribonuclease"/>
    <property type="match status" value="1"/>
</dbReference>
<evidence type="ECO:0000256" key="4">
    <source>
        <dbReference type="ARBA" id="ARBA00022525"/>
    </source>
</evidence>
<evidence type="ECO:0000256" key="7">
    <source>
        <dbReference type="PIRNR" id="PIRNR001013"/>
    </source>
</evidence>
<dbReference type="GO" id="GO:0016787">
    <property type="term" value="F:hydrolase activity"/>
    <property type="evidence" value="ECO:0007669"/>
    <property type="project" value="UniProtKB-KW"/>
</dbReference>
<dbReference type="AlphaFoldDB" id="A0A0X8FFC4"/>
<evidence type="ECO:0000256" key="8">
    <source>
        <dbReference type="PIRSR" id="PIRSR001013-1"/>
    </source>
</evidence>
<dbReference type="GO" id="GO:0003723">
    <property type="term" value="F:RNA binding"/>
    <property type="evidence" value="ECO:0007669"/>
    <property type="project" value="UniProtKB-UniRule"/>
</dbReference>
<feature type="active site" description="Proton acceptor" evidence="8">
    <location>
        <position position="112"/>
    </location>
</feature>
<evidence type="ECO:0000256" key="2">
    <source>
        <dbReference type="ARBA" id="ARBA00009006"/>
    </source>
</evidence>
<keyword evidence="12" id="KW-1185">Reference proteome</keyword>
<dbReference type="OrthoDB" id="9803442at2"/>
<dbReference type="SUPFAM" id="SSF53933">
    <property type="entry name" value="Microbial ribonucleases"/>
    <property type="match status" value="1"/>
</dbReference>
<dbReference type="PRINTS" id="PR00117">
    <property type="entry name" value="BARNASE"/>
</dbReference>
<gene>
    <name evidence="10" type="ORF">I6G68_02900</name>
    <name evidence="9" type="ORF">ODY43_07965</name>
</gene>
<comment type="subcellular location">
    <subcellularLocation>
        <location evidence="1 7">Secreted</location>
    </subcellularLocation>
</comment>